<reference evidence="3" key="1">
    <citation type="journal article" date="2014" name="Int. J. Syst. Evol. Microbiol.">
        <title>Complete genome sequence of Corynebacterium casei LMG S-19264T (=DSM 44701T), isolated from a smear-ripened cheese.</title>
        <authorList>
            <consortium name="US DOE Joint Genome Institute (JGI-PGF)"/>
            <person name="Walter F."/>
            <person name="Albersmeier A."/>
            <person name="Kalinowski J."/>
            <person name="Ruckert C."/>
        </authorList>
    </citation>
    <scope>NUCLEOTIDE SEQUENCE</scope>
    <source>
        <strain evidence="3">JCM 4834</strain>
    </source>
</reference>
<evidence type="ECO:0000256" key="2">
    <source>
        <dbReference type="SAM" id="Phobius"/>
    </source>
</evidence>
<evidence type="ECO:0000256" key="1">
    <source>
        <dbReference type="SAM" id="MobiDB-lite"/>
    </source>
</evidence>
<feature type="transmembrane region" description="Helical" evidence="2">
    <location>
        <begin position="20"/>
        <end position="40"/>
    </location>
</feature>
<feature type="compositionally biased region" description="Pro residues" evidence="1">
    <location>
        <begin position="195"/>
        <end position="207"/>
    </location>
</feature>
<keyword evidence="2" id="KW-0472">Membrane</keyword>
<dbReference type="Proteomes" id="UP000634660">
    <property type="component" value="Unassembled WGS sequence"/>
</dbReference>
<accession>A0A918V6M9</accession>
<feature type="transmembrane region" description="Helical" evidence="2">
    <location>
        <begin position="76"/>
        <end position="100"/>
    </location>
</feature>
<keyword evidence="2" id="KW-0812">Transmembrane</keyword>
<sequence length="224" mass="22963">MPAILSSRPPSPARGVVRGLRAGVLAALCVLVPLLGHLLARGHLPRWAVLLGMAAVAAPGAVLLTRRRLSDGQLVAALAGAQLAYHAAYALPGACAAVTGARAPAGLVEHASAAGVPPEVFVAGHLVMLVVGARLFGLTERLLWHGRPVLEALRALLVFVWPHLHAGNGPKAALRDLAADAMRPSALVVRLHPGRAPPRPGRGPMPRGPRSTTGLSPGGALRLA</sequence>
<dbReference type="RefSeq" id="WP_189828922.1">
    <property type="nucleotide sequence ID" value="NZ_BMVX01000011.1"/>
</dbReference>
<comment type="caution">
    <text evidence="3">The sequence shown here is derived from an EMBL/GenBank/DDBJ whole genome shotgun (WGS) entry which is preliminary data.</text>
</comment>
<evidence type="ECO:0000313" key="4">
    <source>
        <dbReference type="Proteomes" id="UP000634660"/>
    </source>
</evidence>
<organism evidence="3 4">
    <name type="scientific">Streptomyces subrutilus</name>
    <dbReference type="NCBI Taxonomy" id="36818"/>
    <lineage>
        <taxon>Bacteria</taxon>
        <taxon>Bacillati</taxon>
        <taxon>Actinomycetota</taxon>
        <taxon>Actinomycetes</taxon>
        <taxon>Kitasatosporales</taxon>
        <taxon>Streptomycetaceae</taxon>
        <taxon>Streptomyces</taxon>
    </lineage>
</organism>
<reference evidence="3" key="2">
    <citation type="submission" date="2020-09" db="EMBL/GenBank/DDBJ databases">
        <authorList>
            <person name="Sun Q."/>
            <person name="Ohkuma M."/>
        </authorList>
    </citation>
    <scope>NUCLEOTIDE SEQUENCE</scope>
    <source>
        <strain evidence="3">JCM 4834</strain>
    </source>
</reference>
<evidence type="ECO:0000313" key="3">
    <source>
        <dbReference type="EMBL" id="GGZ70395.1"/>
    </source>
</evidence>
<proteinExistence type="predicted"/>
<gene>
    <name evidence="3" type="ORF">GCM10010371_32860</name>
</gene>
<feature type="transmembrane region" description="Helical" evidence="2">
    <location>
        <begin position="120"/>
        <end position="137"/>
    </location>
</feature>
<protein>
    <submittedName>
        <fullName evidence="3">Uncharacterized protein</fullName>
    </submittedName>
</protein>
<dbReference type="AlphaFoldDB" id="A0A918V6M9"/>
<dbReference type="EMBL" id="BMVX01000011">
    <property type="protein sequence ID" value="GGZ70395.1"/>
    <property type="molecule type" value="Genomic_DNA"/>
</dbReference>
<feature type="region of interest" description="Disordered" evidence="1">
    <location>
        <begin position="191"/>
        <end position="224"/>
    </location>
</feature>
<feature type="transmembrane region" description="Helical" evidence="2">
    <location>
        <begin position="46"/>
        <end position="64"/>
    </location>
</feature>
<name>A0A918V6M9_9ACTN</name>
<keyword evidence="2" id="KW-1133">Transmembrane helix</keyword>